<evidence type="ECO:0000313" key="3">
    <source>
        <dbReference type="Proteomes" id="UP000051952"/>
    </source>
</evidence>
<organism evidence="2 3">
    <name type="scientific">Bodo saltans</name>
    <name type="common">Flagellated protozoan</name>
    <dbReference type="NCBI Taxonomy" id="75058"/>
    <lineage>
        <taxon>Eukaryota</taxon>
        <taxon>Discoba</taxon>
        <taxon>Euglenozoa</taxon>
        <taxon>Kinetoplastea</taxon>
        <taxon>Metakinetoplastina</taxon>
        <taxon>Eubodonida</taxon>
        <taxon>Bodonidae</taxon>
        <taxon>Bodo</taxon>
    </lineage>
</organism>
<keyword evidence="3" id="KW-1185">Reference proteome</keyword>
<comment type="similarity">
    <text evidence="1">Belongs to the protein-tyrosine phosphatase family. Non-receptor class dual specificity subfamily.</text>
</comment>
<name>A0A0S4JFW8_BODSA</name>
<dbReference type="OrthoDB" id="2017893at2759"/>
<reference evidence="3" key="1">
    <citation type="submission" date="2015-09" db="EMBL/GenBank/DDBJ databases">
        <authorList>
            <consortium name="Pathogen Informatics"/>
        </authorList>
    </citation>
    <scope>NUCLEOTIDE SEQUENCE [LARGE SCALE GENOMIC DNA]</scope>
    <source>
        <strain evidence="3">Lake Konstanz</strain>
    </source>
</reference>
<accession>A0A0S4JFW8</accession>
<dbReference type="PANTHER" id="PTHR45848">
    <property type="entry name" value="DUAL SPECIFICITY PROTEIN PHOSPHATASE 12 FAMILY MEMBER"/>
    <property type="match status" value="1"/>
</dbReference>
<dbReference type="AlphaFoldDB" id="A0A0S4JFW8"/>
<proteinExistence type="inferred from homology"/>
<dbReference type="VEuPathDB" id="TriTrypDB:BSAL_26840"/>
<evidence type="ECO:0008006" key="4">
    <source>
        <dbReference type="Google" id="ProtNLM"/>
    </source>
</evidence>
<dbReference type="OMA" id="MQSWTGS"/>
<protein>
    <recommendedName>
        <fullName evidence="4">Dual specificity protein phosphatase</fullName>
    </recommendedName>
</protein>
<dbReference type="EMBL" id="CYKH01001831">
    <property type="protein sequence ID" value="CUG90451.1"/>
    <property type="molecule type" value="Genomic_DNA"/>
</dbReference>
<dbReference type="Proteomes" id="UP000051952">
    <property type="component" value="Unassembled WGS sequence"/>
</dbReference>
<evidence type="ECO:0000313" key="2">
    <source>
        <dbReference type="EMBL" id="CUG90451.1"/>
    </source>
</evidence>
<evidence type="ECO:0000256" key="1">
    <source>
        <dbReference type="ARBA" id="ARBA00008601"/>
    </source>
</evidence>
<gene>
    <name evidence="2" type="ORF">BSAL_26840</name>
</gene>
<sequence length="162" mass="17839">MSAPVDTPIAVDAIAAPQETPVPKTYVYSCRKCRHTLFHHEELVPHDASVEAKGNKGFTRRGQYYDAHTTTECTSYFLDPDVSPWVAEESRELHANSAVAAASETTTAQPTTVVDPDTIYCTKCRAKIGSQHWRGSQCSCGAWVTPAFKILAKAIDKLPVWE</sequence>